<comment type="function">
    <text evidence="10 12">Specifically methylates the N3 position of the uracil ring of uridine 1498 (m3U1498) in 16S rRNA. Acts on the fully assembled 30S ribosomal subunit.</text>
</comment>
<dbReference type="NCBIfam" id="NF008692">
    <property type="entry name" value="PRK11713.1-5"/>
    <property type="match status" value="1"/>
</dbReference>
<dbReference type="InterPro" id="IPR029026">
    <property type="entry name" value="tRNA_m1G_MTases_N"/>
</dbReference>
<organism evidence="15 16">
    <name type="scientific">Gilvimarinus japonicus</name>
    <dbReference type="NCBI Taxonomy" id="1796469"/>
    <lineage>
        <taxon>Bacteria</taxon>
        <taxon>Pseudomonadati</taxon>
        <taxon>Pseudomonadota</taxon>
        <taxon>Gammaproteobacteria</taxon>
        <taxon>Cellvibrionales</taxon>
        <taxon>Cellvibrionaceae</taxon>
        <taxon>Gilvimarinus</taxon>
    </lineage>
</organism>
<dbReference type="Pfam" id="PF04452">
    <property type="entry name" value="Methyltrans_RNA"/>
    <property type="match status" value="1"/>
</dbReference>
<dbReference type="RefSeq" id="WP_339617073.1">
    <property type="nucleotide sequence ID" value="NZ_AP031500.1"/>
</dbReference>
<dbReference type="PANTHER" id="PTHR30027:SF3">
    <property type="entry name" value="16S RRNA (URACIL(1498)-N(3))-METHYLTRANSFERASE"/>
    <property type="match status" value="1"/>
</dbReference>
<dbReference type="EC" id="2.1.1.193" evidence="3 12"/>
<evidence type="ECO:0000256" key="11">
    <source>
        <dbReference type="ARBA" id="ARBA00047944"/>
    </source>
</evidence>
<dbReference type="InterPro" id="IPR029028">
    <property type="entry name" value="Alpha/beta_knot_MTases"/>
</dbReference>
<evidence type="ECO:0000256" key="7">
    <source>
        <dbReference type="ARBA" id="ARBA00022603"/>
    </source>
</evidence>
<dbReference type="InterPro" id="IPR046886">
    <property type="entry name" value="RsmE_MTase_dom"/>
</dbReference>
<dbReference type="SUPFAM" id="SSF88697">
    <property type="entry name" value="PUA domain-like"/>
    <property type="match status" value="1"/>
</dbReference>
<evidence type="ECO:0000256" key="6">
    <source>
        <dbReference type="ARBA" id="ARBA00022552"/>
    </source>
</evidence>
<evidence type="ECO:0000313" key="15">
    <source>
        <dbReference type="EMBL" id="MFC3155813.1"/>
    </source>
</evidence>
<evidence type="ECO:0000259" key="13">
    <source>
        <dbReference type="Pfam" id="PF04452"/>
    </source>
</evidence>
<dbReference type="Proteomes" id="UP001595548">
    <property type="component" value="Unassembled WGS sequence"/>
</dbReference>
<keyword evidence="16" id="KW-1185">Reference proteome</keyword>
<feature type="domain" description="Ribosomal RNA small subunit methyltransferase E methyltransferase" evidence="13">
    <location>
        <begin position="75"/>
        <end position="235"/>
    </location>
</feature>
<protein>
    <recommendedName>
        <fullName evidence="4 12">Ribosomal RNA small subunit methyltransferase E</fullName>
        <ecNumber evidence="3 12">2.1.1.193</ecNumber>
    </recommendedName>
</protein>
<keyword evidence="9 12" id="KW-0949">S-adenosyl-L-methionine</keyword>
<dbReference type="PIRSF" id="PIRSF015601">
    <property type="entry name" value="MTase_slr0722"/>
    <property type="match status" value="1"/>
</dbReference>
<dbReference type="InterPro" id="IPR015947">
    <property type="entry name" value="PUA-like_sf"/>
</dbReference>
<sequence>MRIPRVYCPIDLTLNTPISLDDNAAHYLGKVLRMGAGRPVVVFNGEGGEFAGTISEAGKKRMQVTLDSFDDTERESSFAIELAVGLSRGERWDFVLQKATELGVTRIVPLATERTEVKLKGERLEKKWQHWRQITVSACEQCQRNRIPELASVTPLADYLNEAKAEQKLVLHHRDSQGLPAAHNPSSAALLVGPEGGLSDSEIHAAQEAGFNPLTLGPRVMRTETAPIAAISVLQYQWGDFAS</sequence>
<comment type="caution">
    <text evidence="15">The sequence shown here is derived from an EMBL/GenBank/DDBJ whole genome shotgun (WGS) entry which is preliminary data.</text>
</comment>
<dbReference type="Gene3D" id="3.40.1280.10">
    <property type="match status" value="1"/>
</dbReference>
<evidence type="ECO:0000256" key="10">
    <source>
        <dbReference type="ARBA" id="ARBA00025699"/>
    </source>
</evidence>
<keyword evidence="6 12" id="KW-0698">rRNA processing</keyword>
<dbReference type="GO" id="GO:0032259">
    <property type="term" value="P:methylation"/>
    <property type="evidence" value="ECO:0007669"/>
    <property type="project" value="UniProtKB-KW"/>
</dbReference>
<evidence type="ECO:0000256" key="5">
    <source>
        <dbReference type="ARBA" id="ARBA00022490"/>
    </source>
</evidence>
<dbReference type="CDD" id="cd18084">
    <property type="entry name" value="RsmE-like"/>
    <property type="match status" value="1"/>
</dbReference>
<gene>
    <name evidence="15" type="ORF">ACFOEB_11430</name>
</gene>
<evidence type="ECO:0000256" key="1">
    <source>
        <dbReference type="ARBA" id="ARBA00004496"/>
    </source>
</evidence>
<proteinExistence type="inferred from homology"/>
<feature type="domain" description="Ribosomal RNA small subunit methyltransferase E PUA-like" evidence="14">
    <location>
        <begin position="20"/>
        <end position="66"/>
    </location>
</feature>
<keyword evidence="8 12" id="KW-0808">Transferase</keyword>
<comment type="subcellular location">
    <subcellularLocation>
        <location evidence="1 12">Cytoplasm</location>
    </subcellularLocation>
</comment>
<evidence type="ECO:0000256" key="4">
    <source>
        <dbReference type="ARBA" id="ARBA00013673"/>
    </source>
</evidence>
<evidence type="ECO:0000313" key="16">
    <source>
        <dbReference type="Proteomes" id="UP001595548"/>
    </source>
</evidence>
<dbReference type="GO" id="GO:0008168">
    <property type="term" value="F:methyltransferase activity"/>
    <property type="evidence" value="ECO:0007669"/>
    <property type="project" value="UniProtKB-KW"/>
</dbReference>
<evidence type="ECO:0000259" key="14">
    <source>
        <dbReference type="Pfam" id="PF20260"/>
    </source>
</evidence>
<name>A0ABV7HSP4_9GAMM</name>
<comment type="similarity">
    <text evidence="2 12">Belongs to the RNA methyltransferase RsmE family.</text>
</comment>
<evidence type="ECO:0000256" key="2">
    <source>
        <dbReference type="ARBA" id="ARBA00005528"/>
    </source>
</evidence>
<keyword evidence="7 12" id="KW-0489">Methyltransferase</keyword>
<comment type="catalytic activity">
    <reaction evidence="11 12">
        <text>uridine(1498) in 16S rRNA + S-adenosyl-L-methionine = N(3)-methyluridine(1498) in 16S rRNA + S-adenosyl-L-homocysteine + H(+)</text>
        <dbReference type="Rhea" id="RHEA:42920"/>
        <dbReference type="Rhea" id="RHEA-COMP:10283"/>
        <dbReference type="Rhea" id="RHEA-COMP:10284"/>
        <dbReference type="ChEBI" id="CHEBI:15378"/>
        <dbReference type="ChEBI" id="CHEBI:57856"/>
        <dbReference type="ChEBI" id="CHEBI:59789"/>
        <dbReference type="ChEBI" id="CHEBI:65315"/>
        <dbReference type="ChEBI" id="CHEBI:74502"/>
        <dbReference type="EC" id="2.1.1.193"/>
    </reaction>
</comment>
<keyword evidence="5 12" id="KW-0963">Cytoplasm</keyword>
<dbReference type="Pfam" id="PF20260">
    <property type="entry name" value="PUA_4"/>
    <property type="match status" value="1"/>
</dbReference>
<evidence type="ECO:0000256" key="9">
    <source>
        <dbReference type="ARBA" id="ARBA00022691"/>
    </source>
</evidence>
<accession>A0ABV7HSP4</accession>
<dbReference type="Gene3D" id="2.40.240.20">
    <property type="entry name" value="Hypothetical PUA domain-like, domain 1"/>
    <property type="match status" value="1"/>
</dbReference>
<dbReference type="InterPro" id="IPR006700">
    <property type="entry name" value="RsmE"/>
</dbReference>
<dbReference type="NCBIfam" id="TIGR00046">
    <property type="entry name" value="RsmE family RNA methyltransferase"/>
    <property type="match status" value="1"/>
</dbReference>
<dbReference type="InterPro" id="IPR046887">
    <property type="entry name" value="RsmE_PUA-like"/>
</dbReference>
<evidence type="ECO:0000256" key="3">
    <source>
        <dbReference type="ARBA" id="ARBA00012328"/>
    </source>
</evidence>
<dbReference type="EMBL" id="JBHRTL010000007">
    <property type="protein sequence ID" value="MFC3155813.1"/>
    <property type="molecule type" value="Genomic_DNA"/>
</dbReference>
<evidence type="ECO:0000256" key="8">
    <source>
        <dbReference type="ARBA" id="ARBA00022679"/>
    </source>
</evidence>
<dbReference type="SUPFAM" id="SSF75217">
    <property type="entry name" value="alpha/beta knot"/>
    <property type="match status" value="1"/>
</dbReference>
<reference evidence="16" key="1">
    <citation type="journal article" date="2019" name="Int. J. Syst. Evol. Microbiol.">
        <title>The Global Catalogue of Microorganisms (GCM) 10K type strain sequencing project: providing services to taxonomists for standard genome sequencing and annotation.</title>
        <authorList>
            <consortium name="The Broad Institute Genomics Platform"/>
            <consortium name="The Broad Institute Genome Sequencing Center for Infectious Disease"/>
            <person name="Wu L."/>
            <person name="Ma J."/>
        </authorList>
    </citation>
    <scope>NUCLEOTIDE SEQUENCE [LARGE SCALE GENOMIC DNA]</scope>
    <source>
        <strain evidence="16">KCTC 52141</strain>
    </source>
</reference>
<dbReference type="PANTHER" id="PTHR30027">
    <property type="entry name" value="RIBOSOMAL RNA SMALL SUBUNIT METHYLTRANSFERASE E"/>
    <property type="match status" value="1"/>
</dbReference>
<evidence type="ECO:0000256" key="12">
    <source>
        <dbReference type="PIRNR" id="PIRNR015601"/>
    </source>
</evidence>